<feature type="transmembrane region" description="Helical" evidence="1">
    <location>
        <begin position="121"/>
        <end position="141"/>
    </location>
</feature>
<gene>
    <name evidence="2" type="ORF">L9F63_014018</name>
</gene>
<feature type="transmembrane region" description="Helical" evidence="1">
    <location>
        <begin position="90"/>
        <end position="109"/>
    </location>
</feature>
<protein>
    <submittedName>
        <fullName evidence="2">Uncharacterized protein</fullName>
    </submittedName>
</protein>
<comment type="caution">
    <text evidence="2">The sequence shown here is derived from an EMBL/GenBank/DDBJ whole genome shotgun (WGS) entry which is preliminary data.</text>
</comment>
<dbReference type="EMBL" id="JASPKZ010002725">
    <property type="protein sequence ID" value="KAJ9594684.1"/>
    <property type="molecule type" value="Genomic_DNA"/>
</dbReference>
<feature type="non-terminal residue" evidence="2">
    <location>
        <position position="1"/>
    </location>
</feature>
<evidence type="ECO:0000256" key="1">
    <source>
        <dbReference type="SAM" id="Phobius"/>
    </source>
</evidence>
<sequence length="142" mass="16853">GQNVCGWLVQLVFFLRIFCFPSLSVKLALFCNCVFTCLVLYNLRMKAGWTRHGVVRGSLDLFKYFRFSYVNTIRITISLLRRYAVENLFSYLNFRICVFTMLEISNIYYDMGKPMVGDAYCMSLTMFRELYPLFFLLFFLFS</sequence>
<feature type="transmembrane region" description="Helical" evidence="1">
    <location>
        <begin position="23"/>
        <end position="43"/>
    </location>
</feature>
<keyword evidence="1" id="KW-1133">Transmembrane helix</keyword>
<keyword evidence="3" id="KW-1185">Reference proteome</keyword>
<dbReference type="Proteomes" id="UP001233999">
    <property type="component" value="Unassembled WGS sequence"/>
</dbReference>
<dbReference type="AlphaFoldDB" id="A0AAD8A8Z7"/>
<reference evidence="2" key="1">
    <citation type="journal article" date="2023" name="IScience">
        <title>Live-bearing cockroach genome reveals convergent evolutionary mechanisms linked to viviparity in insects and beyond.</title>
        <authorList>
            <person name="Fouks B."/>
            <person name="Harrison M.C."/>
            <person name="Mikhailova A.A."/>
            <person name="Marchal E."/>
            <person name="English S."/>
            <person name="Carruthers M."/>
            <person name="Jennings E.C."/>
            <person name="Chiamaka E.L."/>
            <person name="Frigard R.A."/>
            <person name="Pippel M."/>
            <person name="Attardo G.M."/>
            <person name="Benoit J.B."/>
            <person name="Bornberg-Bauer E."/>
            <person name="Tobe S.S."/>
        </authorList>
    </citation>
    <scope>NUCLEOTIDE SEQUENCE</scope>
    <source>
        <strain evidence="2">Stay&amp;Tobe</strain>
    </source>
</reference>
<evidence type="ECO:0000313" key="3">
    <source>
        <dbReference type="Proteomes" id="UP001233999"/>
    </source>
</evidence>
<proteinExistence type="predicted"/>
<evidence type="ECO:0000313" key="2">
    <source>
        <dbReference type="EMBL" id="KAJ9594684.1"/>
    </source>
</evidence>
<feature type="non-terminal residue" evidence="2">
    <location>
        <position position="142"/>
    </location>
</feature>
<keyword evidence="1" id="KW-0472">Membrane</keyword>
<name>A0AAD8A8Z7_DIPPU</name>
<accession>A0AAD8A8Z7</accession>
<keyword evidence="1" id="KW-0812">Transmembrane</keyword>
<reference evidence="2" key="2">
    <citation type="submission" date="2023-05" db="EMBL/GenBank/DDBJ databases">
        <authorList>
            <person name="Fouks B."/>
        </authorList>
    </citation>
    <scope>NUCLEOTIDE SEQUENCE</scope>
    <source>
        <strain evidence="2">Stay&amp;Tobe</strain>
        <tissue evidence="2">Testes</tissue>
    </source>
</reference>
<organism evidence="2 3">
    <name type="scientific">Diploptera punctata</name>
    <name type="common">Pacific beetle cockroach</name>
    <dbReference type="NCBI Taxonomy" id="6984"/>
    <lineage>
        <taxon>Eukaryota</taxon>
        <taxon>Metazoa</taxon>
        <taxon>Ecdysozoa</taxon>
        <taxon>Arthropoda</taxon>
        <taxon>Hexapoda</taxon>
        <taxon>Insecta</taxon>
        <taxon>Pterygota</taxon>
        <taxon>Neoptera</taxon>
        <taxon>Polyneoptera</taxon>
        <taxon>Dictyoptera</taxon>
        <taxon>Blattodea</taxon>
        <taxon>Blaberoidea</taxon>
        <taxon>Blaberidae</taxon>
        <taxon>Diplopterinae</taxon>
        <taxon>Diploptera</taxon>
    </lineage>
</organism>